<proteinExistence type="predicted"/>
<dbReference type="Proteomes" id="UP000198584">
    <property type="component" value="Unassembled WGS sequence"/>
</dbReference>
<dbReference type="Gene3D" id="2.30.280.10">
    <property type="entry name" value="SRA-YDG"/>
    <property type="match status" value="1"/>
</dbReference>
<dbReference type="RefSeq" id="WP_093041321.1">
    <property type="nucleotide sequence ID" value="NZ_FNQR01000001.1"/>
</dbReference>
<dbReference type="InterPro" id="IPR003105">
    <property type="entry name" value="SRA_YDG"/>
</dbReference>
<feature type="domain" description="YDG" evidence="1">
    <location>
        <begin position="23"/>
        <end position="130"/>
    </location>
</feature>
<sequence length="287" mass="33712">MNKEDLFNLPILTYNQIRERGHRHQGGIYKPKDEKHVRTIVTNVGEVERNYDDNLSDDLILSYFGRGRERDQTLNDYDNRALSLNLEDDVPVRVFQGTSNKYRDWGFWRVVNLDTITGEDGFEKLIYTLEPHILESEEFYDDPRNDSLNLTTTRYITKKIRMVNQQIRYAPELRELKEKYNHICQVDDEHILEGRKGKKSEVHHLDPVGPGGVLVSPNHGNEIVVCPSCHSLFDDGSIYIDPADGITVRHWNSDSKYEGKRLRLVEGHELDRKTLWNVYNKHYRKEK</sequence>
<gene>
    <name evidence="2" type="ORF">SAMN05421743_101219</name>
</gene>
<evidence type="ECO:0000259" key="1">
    <source>
        <dbReference type="Pfam" id="PF02182"/>
    </source>
</evidence>
<dbReference type="Pfam" id="PF02182">
    <property type="entry name" value="SAD_SRA"/>
    <property type="match status" value="1"/>
</dbReference>
<dbReference type="InterPro" id="IPR015947">
    <property type="entry name" value="PUA-like_sf"/>
</dbReference>
<dbReference type="SUPFAM" id="SSF88697">
    <property type="entry name" value="PUA domain-like"/>
    <property type="match status" value="1"/>
</dbReference>
<organism evidence="2 3">
    <name type="scientific">Thalassobacillus cyri</name>
    <dbReference type="NCBI Taxonomy" id="571932"/>
    <lineage>
        <taxon>Bacteria</taxon>
        <taxon>Bacillati</taxon>
        <taxon>Bacillota</taxon>
        <taxon>Bacilli</taxon>
        <taxon>Bacillales</taxon>
        <taxon>Bacillaceae</taxon>
        <taxon>Thalassobacillus</taxon>
    </lineage>
</organism>
<accession>A0A1H3VWN3</accession>
<dbReference type="AlphaFoldDB" id="A0A1H3VWN3"/>
<name>A0A1H3VWN3_9BACI</name>
<dbReference type="EMBL" id="FNQR01000001">
    <property type="protein sequence ID" value="SDZ79255.1"/>
    <property type="molecule type" value="Genomic_DNA"/>
</dbReference>
<evidence type="ECO:0000313" key="2">
    <source>
        <dbReference type="EMBL" id="SDZ79255.1"/>
    </source>
</evidence>
<reference evidence="2 3" key="1">
    <citation type="submission" date="2016-10" db="EMBL/GenBank/DDBJ databases">
        <authorList>
            <person name="de Groot N.N."/>
        </authorList>
    </citation>
    <scope>NUCLEOTIDE SEQUENCE [LARGE SCALE GENOMIC DNA]</scope>
    <source>
        <strain evidence="2 3">CCM7597</strain>
    </source>
</reference>
<evidence type="ECO:0000313" key="3">
    <source>
        <dbReference type="Proteomes" id="UP000198584"/>
    </source>
</evidence>
<protein>
    <submittedName>
        <fullName evidence="2">SAD/SRA domain-containing protein</fullName>
    </submittedName>
</protein>
<dbReference type="OrthoDB" id="9779761at2"/>
<keyword evidence="3" id="KW-1185">Reference proteome</keyword>
<dbReference type="InterPro" id="IPR036987">
    <property type="entry name" value="SRA-YDG_sf"/>
</dbReference>